<accession>A0A543L795</accession>
<dbReference type="AlphaFoldDB" id="A0A543L795"/>
<protein>
    <submittedName>
        <fullName evidence="1">Uncharacterized protein</fullName>
    </submittedName>
</protein>
<gene>
    <name evidence="1" type="ORF">BDD18_1858</name>
</gene>
<sequence>MPLFKTALALAAVLWMASVAFVIEPLLVHSALLGRGDAWRTHRFVLSSGWAKPMGAEAAHIPPIELPGAQSRVAWIKPGTEAELATQQGVR</sequence>
<dbReference type="Proteomes" id="UP000316993">
    <property type="component" value="Unassembled WGS sequence"/>
</dbReference>
<proteinExistence type="predicted"/>
<dbReference type="RefSeq" id="WP_142082884.1">
    <property type="nucleotide sequence ID" value="NZ_VFPV01000002.1"/>
</dbReference>
<evidence type="ECO:0000313" key="1">
    <source>
        <dbReference type="EMBL" id="TQN03196.1"/>
    </source>
</evidence>
<name>A0A543L795_9BURK</name>
<reference evidence="1 2" key="1">
    <citation type="submission" date="2019-06" db="EMBL/GenBank/DDBJ databases">
        <title>Genomic Encyclopedia of Archaeal and Bacterial Type Strains, Phase II (KMG-II): from individual species to whole genera.</title>
        <authorList>
            <person name="Goeker M."/>
        </authorList>
    </citation>
    <scope>NUCLEOTIDE SEQUENCE [LARGE SCALE GENOMIC DNA]</scope>
    <source>
        <strain evidence="1 2">DSM 7270</strain>
    </source>
</reference>
<dbReference type="EMBL" id="VFPV01000002">
    <property type="protein sequence ID" value="TQN03196.1"/>
    <property type="molecule type" value="Genomic_DNA"/>
</dbReference>
<organism evidence="1 2">
    <name type="scientific">Acidovorax temperans</name>
    <dbReference type="NCBI Taxonomy" id="80878"/>
    <lineage>
        <taxon>Bacteria</taxon>
        <taxon>Pseudomonadati</taxon>
        <taxon>Pseudomonadota</taxon>
        <taxon>Betaproteobacteria</taxon>
        <taxon>Burkholderiales</taxon>
        <taxon>Comamonadaceae</taxon>
        <taxon>Acidovorax</taxon>
    </lineage>
</organism>
<comment type="caution">
    <text evidence="1">The sequence shown here is derived from an EMBL/GenBank/DDBJ whole genome shotgun (WGS) entry which is preliminary data.</text>
</comment>
<evidence type="ECO:0000313" key="2">
    <source>
        <dbReference type="Proteomes" id="UP000316993"/>
    </source>
</evidence>